<accession>A0A921I2N7</accession>
<evidence type="ECO:0000313" key="2">
    <source>
        <dbReference type="Proteomes" id="UP000769156"/>
    </source>
</evidence>
<protein>
    <submittedName>
        <fullName evidence="1">NusG domain II-containing protein</fullName>
    </submittedName>
</protein>
<dbReference type="InterPro" id="IPR038690">
    <property type="entry name" value="NusG_2_sf"/>
</dbReference>
<dbReference type="OrthoDB" id="47603at2"/>
<name>A0A921I2N7_9FIRM</name>
<dbReference type="RefSeq" id="WP_076777449.1">
    <property type="nucleotide sequence ID" value="NZ_CAUGIN010000003.1"/>
</dbReference>
<comment type="caution">
    <text evidence="1">The sequence shown here is derived from an EMBL/GenBank/DDBJ whole genome shotgun (WGS) entry which is preliminary data.</text>
</comment>
<reference evidence="1" key="2">
    <citation type="submission" date="2021-09" db="EMBL/GenBank/DDBJ databases">
        <authorList>
            <person name="Gilroy R."/>
        </authorList>
    </citation>
    <scope>NUCLEOTIDE SEQUENCE</scope>
    <source>
        <strain evidence="1">ChiSjej5B23-16112</strain>
    </source>
</reference>
<dbReference type="Proteomes" id="UP000769156">
    <property type="component" value="Unassembled WGS sequence"/>
</dbReference>
<dbReference type="Pfam" id="PF07009">
    <property type="entry name" value="NusG_II"/>
    <property type="match status" value="1"/>
</dbReference>
<gene>
    <name evidence="1" type="ORF">K8V82_09545</name>
</gene>
<proteinExistence type="predicted"/>
<dbReference type="AlphaFoldDB" id="A0A921I2N7"/>
<organism evidence="1 2">
    <name type="scientific">Lachnoclostridium phocaeense</name>
    <dbReference type="NCBI Taxonomy" id="1871021"/>
    <lineage>
        <taxon>Bacteria</taxon>
        <taxon>Bacillati</taxon>
        <taxon>Bacillota</taxon>
        <taxon>Clostridia</taxon>
        <taxon>Lachnospirales</taxon>
        <taxon>Lachnospiraceae</taxon>
    </lineage>
</organism>
<dbReference type="EMBL" id="DYVY01000156">
    <property type="protein sequence ID" value="HJF95015.1"/>
    <property type="molecule type" value="Genomic_DNA"/>
</dbReference>
<sequence>MRKHLKAKDIILIILILVVAAGAWLLHEVLKDTGSGVAVIRVDGVIEGTYPLTEDREISINGGSNTLRIRNGSAKMIDADCPDQLCVNQRAVSADNESIICLPNRVIVEIQSRQESEYDAVTN</sequence>
<dbReference type="Gene3D" id="2.60.320.10">
    <property type="entry name" value="N-utilization substance G protein NusG, insert domain"/>
    <property type="match status" value="1"/>
</dbReference>
<dbReference type="CDD" id="cd09911">
    <property type="entry name" value="Lin0431_like"/>
    <property type="match status" value="1"/>
</dbReference>
<reference evidence="1" key="1">
    <citation type="journal article" date="2021" name="PeerJ">
        <title>Extensive microbial diversity within the chicken gut microbiome revealed by metagenomics and culture.</title>
        <authorList>
            <person name="Gilroy R."/>
            <person name="Ravi A."/>
            <person name="Getino M."/>
            <person name="Pursley I."/>
            <person name="Horton D.L."/>
            <person name="Alikhan N.F."/>
            <person name="Baker D."/>
            <person name="Gharbi K."/>
            <person name="Hall N."/>
            <person name="Watson M."/>
            <person name="Adriaenssens E.M."/>
            <person name="Foster-Nyarko E."/>
            <person name="Jarju S."/>
            <person name="Secka A."/>
            <person name="Antonio M."/>
            <person name="Oren A."/>
            <person name="Chaudhuri R.R."/>
            <person name="La Ragione R."/>
            <person name="Hildebrand F."/>
            <person name="Pallen M.J."/>
        </authorList>
    </citation>
    <scope>NUCLEOTIDE SEQUENCE</scope>
    <source>
        <strain evidence="1">ChiSjej5B23-16112</strain>
    </source>
</reference>
<evidence type="ECO:0000313" key="1">
    <source>
        <dbReference type="EMBL" id="HJF95015.1"/>
    </source>
</evidence>